<protein>
    <recommendedName>
        <fullName evidence="12">Ionotropic glutamate receptor L-glutamate and glycine-binding domain-containing protein</fullName>
    </recommendedName>
</protein>
<feature type="signal peptide" evidence="9">
    <location>
        <begin position="1"/>
        <end position="32"/>
    </location>
</feature>
<evidence type="ECO:0000256" key="2">
    <source>
        <dbReference type="ARBA" id="ARBA00022475"/>
    </source>
</evidence>
<evidence type="ECO:0000256" key="1">
    <source>
        <dbReference type="ARBA" id="ARBA00004651"/>
    </source>
</evidence>
<keyword evidence="11" id="KW-1185">Reference proteome</keyword>
<dbReference type="GO" id="GO:0005886">
    <property type="term" value="C:plasma membrane"/>
    <property type="evidence" value="ECO:0007669"/>
    <property type="project" value="UniProtKB-SubCell"/>
</dbReference>
<keyword evidence="7" id="KW-0325">Glycoprotein</keyword>
<dbReference type="SUPFAM" id="SSF53850">
    <property type="entry name" value="Periplasmic binding protein-like II"/>
    <property type="match status" value="1"/>
</dbReference>
<keyword evidence="4 8" id="KW-1133">Transmembrane helix</keyword>
<dbReference type="EMBL" id="OUUW01000009">
    <property type="protein sequence ID" value="SPP84864.1"/>
    <property type="molecule type" value="Genomic_DNA"/>
</dbReference>
<keyword evidence="2" id="KW-1003">Cell membrane</keyword>
<evidence type="ECO:0000256" key="7">
    <source>
        <dbReference type="ARBA" id="ARBA00023180"/>
    </source>
</evidence>
<dbReference type="Proteomes" id="UP000268350">
    <property type="component" value="Unassembled WGS sequence"/>
</dbReference>
<sequence>QFSLGLSLPPNGSMWLRFVVILLLLLPHQSSEQEMNFTLPGQLALFLDQIGCVHRLHAISIVNSRDSISADYLDGLHRQLRANGSMHFQLLPKMTATDANARVRFSELQDEDSLYVVFARDSRDPVIQLQAERARGRRYSKTLFLLQKVEPLPALEEFFKLLWQLQFRSALVVVAQRFFYQMDPYPKLRIKRLSHYDLMEIFPPPNSRNLNGYELHLPVQLDVPNTFWSQDTLNHQWRLDGAGGVMLNQLMAHLNVSLKVYPLSVNGSQWMNMPAIIELIASNRIELSVHLYDTMQTSKRVDYSYPVHLETRCFMIPKDNEISRTLYVLLPFQWSVWLSVLLTLLVVHFLGVRRFVPDSQLWALLGVPGCRLSGCYQHHIRRTVSCYLVLFGICLIYQLYSTKLISFLTVTLSHKLASSLEEILRLPYPILAQPLDVQHIVGSFGHAEEFDRMFSLTDAQTFARRRLNMEPGYIYPISRLRWKFYNRQQRSLKTKLFYLSSLCHGTFAYQFQLRIDSHFKDPLHRFSLHVQEAGLTNVWLESCYYSARRLGYIREFTTAEELLKDVRPLALNLMAPAFSLFMFGLLVSFFVFLVEIRPQSCCRKGSSNSSIH</sequence>
<keyword evidence="6" id="KW-0675">Receptor</keyword>
<evidence type="ECO:0000256" key="4">
    <source>
        <dbReference type="ARBA" id="ARBA00022989"/>
    </source>
</evidence>
<evidence type="ECO:0000313" key="11">
    <source>
        <dbReference type="Proteomes" id="UP000268350"/>
    </source>
</evidence>
<dbReference type="OrthoDB" id="8010639at2759"/>
<evidence type="ECO:0000256" key="8">
    <source>
        <dbReference type="SAM" id="Phobius"/>
    </source>
</evidence>
<organism evidence="10 11">
    <name type="scientific">Drosophila guanche</name>
    <name type="common">Fruit fly</name>
    <dbReference type="NCBI Taxonomy" id="7266"/>
    <lineage>
        <taxon>Eukaryota</taxon>
        <taxon>Metazoa</taxon>
        <taxon>Ecdysozoa</taxon>
        <taxon>Arthropoda</taxon>
        <taxon>Hexapoda</taxon>
        <taxon>Insecta</taxon>
        <taxon>Pterygota</taxon>
        <taxon>Neoptera</taxon>
        <taxon>Endopterygota</taxon>
        <taxon>Diptera</taxon>
        <taxon>Brachycera</taxon>
        <taxon>Muscomorpha</taxon>
        <taxon>Ephydroidea</taxon>
        <taxon>Drosophilidae</taxon>
        <taxon>Drosophila</taxon>
        <taxon>Sophophora</taxon>
    </lineage>
</organism>
<comment type="subcellular location">
    <subcellularLocation>
        <location evidence="1">Cell membrane</location>
        <topology evidence="1">Multi-pass membrane protein</topology>
    </subcellularLocation>
</comment>
<accession>A0A3B0JRV7</accession>
<feature type="transmembrane region" description="Helical" evidence="8">
    <location>
        <begin position="382"/>
        <end position="400"/>
    </location>
</feature>
<evidence type="ECO:0008006" key="12">
    <source>
        <dbReference type="Google" id="ProtNLM"/>
    </source>
</evidence>
<keyword evidence="3 8" id="KW-0812">Transmembrane</keyword>
<evidence type="ECO:0000313" key="10">
    <source>
        <dbReference type="EMBL" id="SPP84864.1"/>
    </source>
</evidence>
<dbReference type="OMA" id="EFFKLLW"/>
<evidence type="ECO:0000256" key="5">
    <source>
        <dbReference type="ARBA" id="ARBA00023136"/>
    </source>
</evidence>
<dbReference type="Gene3D" id="3.40.190.10">
    <property type="entry name" value="Periplasmic binding protein-like II"/>
    <property type="match status" value="1"/>
</dbReference>
<evidence type="ECO:0000256" key="6">
    <source>
        <dbReference type="ARBA" id="ARBA00023170"/>
    </source>
</evidence>
<evidence type="ECO:0000256" key="9">
    <source>
        <dbReference type="SAM" id="SignalP"/>
    </source>
</evidence>
<dbReference type="PANTHER" id="PTHR42643:SF41">
    <property type="entry name" value="IONOTROPIC RECEPTOR 20A-RELATED"/>
    <property type="match status" value="1"/>
</dbReference>
<dbReference type="PANTHER" id="PTHR42643">
    <property type="entry name" value="IONOTROPIC RECEPTOR 20A-RELATED"/>
    <property type="match status" value="1"/>
</dbReference>
<feature type="non-terminal residue" evidence="10">
    <location>
        <position position="1"/>
    </location>
</feature>
<evidence type="ECO:0000256" key="3">
    <source>
        <dbReference type="ARBA" id="ARBA00022692"/>
    </source>
</evidence>
<name>A0A3B0JRV7_DROGU</name>
<reference evidence="11" key="1">
    <citation type="submission" date="2018-01" db="EMBL/GenBank/DDBJ databases">
        <authorList>
            <person name="Alioto T."/>
            <person name="Alioto T."/>
        </authorList>
    </citation>
    <scope>NUCLEOTIDE SEQUENCE [LARGE SCALE GENOMIC DNA]</scope>
</reference>
<feature type="transmembrane region" description="Helical" evidence="8">
    <location>
        <begin position="573"/>
        <end position="594"/>
    </location>
</feature>
<dbReference type="AlphaFoldDB" id="A0A3B0JRV7"/>
<keyword evidence="9" id="KW-0732">Signal</keyword>
<feature type="transmembrane region" description="Helical" evidence="8">
    <location>
        <begin position="326"/>
        <end position="350"/>
    </location>
</feature>
<proteinExistence type="predicted"/>
<keyword evidence="5 8" id="KW-0472">Membrane</keyword>
<dbReference type="InterPro" id="IPR052192">
    <property type="entry name" value="Insect_Ionotropic_Sensory_Rcpt"/>
</dbReference>
<gene>
    <name evidence="10" type="ORF">DGUA_6G014713</name>
</gene>
<feature type="chain" id="PRO_5017364441" description="Ionotropic glutamate receptor L-glutamate and glycine-binding domain-containing protein" evidence="9">
    <location>
        <begin position="33"/>
        <end position="612"/>
    </location>
</feature>